<feature type="non-terminal residue" evidence="1">
    <location>
        <position position="45"/>
    </location>
</feature>
<reference evidence="1" key="1">
    <citation type="submission" date="2021-06" db="EMBL/GenBank/DDBJ databases">
        <authorList>
            <person name="Hodson N. C."/>
            <person name="Mongue J. A."/>
            <person name="Jaron S. K."/>
        </authorList>
    </citation>
    <scope>NUCLEOTIDE SEQUENCE</scope>
</reference>
<dbReference type="EMBL" id="CAJVCH010077552">
    <property type="protein sequence ID" value="CAG7721213.1"/>
    <property type="molecule type" value="Genomic_DNA"/>
</dbReference>
<feature type="non-terminal residue" evidence="1">
    <location>
        <position position="1"/>
    </location>
</feature>
<protein>
    <submittedName>
        <fullName evidence="1">Uncharacterized protein</fullName>
    </submittedName>
</protein>
<comment type="caution">
    <text evidence="1">The sequence shown here is derived from an EMBL/GenBank/DDBJ whole genome shotgun (WGS) entry which is preliminary data.</text>
</comment>
<evidence type="ECO:0000313" key="1">
    <source>
        <dbReference type="EMBL" id="CAG7721213.1"/>
    </source>
</evidence>
<gene>
    <name evidence="1" type="ORF">AFUS01_LOCUS10441</name>
</gene>
<dbReference type="Proteomes" id="UP000708208">
    <property type="component" value="Unassembled WGS sequence"/>
</dbReference>
<keyword evidence="2" id="KW-1185">Reference proteome</keyword>
<organism evidence="1 2">
    <name type="scientific">Allacma fusca</name>
    <dbReference type="NCBI Taxonomy" id="39272"/>
    <lineage>
        <taxon>Eukaryota</taxon>
        <taxon>Metazoa</taxon>
        <taxon>Ecdysozoa</taxon>
        <taxon>Arthropoda</taxon>
        <taxon>Hexapoda</taxon>
        <taxon>Collembola</taxon>
        <taxon>Symphypleona</taxon>
        <taxon>Sminthuridae</taxon>
        <taxon>Allacma</taxon>
    </lineage>
</organism>
<proteinExistence type="predicted"/>
<name>A0A8J2JKA7_9HEXA</name>
<sequence length="45" mass="5358">DVKYDVDFLFGEVNSDVIRWYTVGEDHYNFKSIENQRCIGQRLST</sequence>
<evidence type="ECO:0000313" key="2">
    <source>
        <dbReference type="Proteomes" id="UP000708208"/>
    </source>
</evidence>
<accession>A0A8J2JKA7</accession>
<dbReference type="AlphaFoldDB" id="A0A8J2JKA7"/>